<name>A0A1I5YQ21_9BACT</name>
<dbReference type="Pfam" id="PF06082">
    <property type="entry name" value="YjbH"/>
    <property type="match status" value="1"/>
</dbReference>
<protein>
    <submittedName>
        <fullName evidence="2">Exopolysaccharide biosynthesis protein YbjH</fullName>
    </submittedName>
</protein>
<dbReference type="OrthoDB" id="947745at2"/>
<evidence type="ECO:0000313" key="3">
    <source>
        <dbReference type="Proteomes" id="UP000199306"/>
    </source>
</evidence>
<evidence type="ECO:0000256" key="1">
    <source>
        <dbReference type="SAM" id="SignalP"/>
    </source>
</evidence>
<dbReference type="EMBL" id="FOXH01000020">
    <property type="protein sequence ID" value="SFQ46145.1"/>
    <property type="molecule type" value="Genomic_DNA"/>
</dbReference>
<feature type="signal peptide" evidence="1">
    <location>
        <begin position="1"/>
        <end position="27"/>
    </location>
</feature>
<accession>A0A1I5YQ21</accession>
<feature type="chain" id="PRO_5011733979" evidence="1">
    <location>
        <begin position="28"/>
        <end position="275"/>
    </location>
</feature>
<gene>
    <name evidence="2" type="ORF">SAMN04515674_12060</name>
</gene>
<keyword evidence="1" id="KW-0732">Signal</keyword>
<dbReference type="InterPro" id="IPR010344">
    <property type="entry name" value="YbjH"/>
</dbReference>
<keyword evidence="3" id="KW-1185">Reference proteome</keyword>
<sequence length="275" mass="31054">MICRNLLGKGVCWLPFLLLFVCFQARSQANLSGQMGLINIPTANPSTDGFFRIGYNYNPRKYGLRRTGRNDEQVFFVNLAISKRLEINVNFLKLISNDKSGIKDGLGDRQIDIRYLIAKESKTFPAIALIMSSPFTIDAALLTHVIVATKHFDLSTDWSLETSLGYGSPYFVYRDVKNLENVDIFSGFKWEKKSDYVYNNGYLVGAFGGVNLKYKNIVGLMAEWDSQKANVGCYVKPWKRLTLQGALLNGNQVMFGGSYTVSLLKTPKRIEKLHE</sequence>
<organism evidence="2 3">
    <name type="scientific">Pseudarcicella hirudinis</name>
    <dbReference type="NCBI Taxonomy" id="1079859"/>
    <lineage>
        <taxon>Bacteria</taxon>
        <taxon>Pseudomonadati</taxon>
        <taxon>Bacteroidota</taxon>
        <taxon>Cytophagia</taxon>
        <taxon>Cytophagales</taxon>
        <taxon>Flectobacillaceae</taxon>
        <taxon>Pseudarcicella</taxon>
    </lineage>
</organism>
<reference evidence="2 3" key="1">
    <citation type="submission" date="2016-10" db="EMBL/GenBank/DDBJ databases">
        <authorList>
            <person name="de Groot N.N."/>
        </authorList>
    </citation>
    <scope>NUCLEOTIDE SEQUENCE [LARGE SCALE GENOMIC DNA]</scope>
    <source>
        <strain evidence="3">E92,LMG 26720,CCM 7988</strain>
    </source>
</reference>
<evidence type="ECO:0000313" key="2">
    <source>
        <dbReference type="EMBL" id="SFQ46145.1"/>
    </source>
</evidence>
<proteinExistence type="predicted"/>
<dbReference type="Proteomes" id="UP000199306">
    <property type="component" value="Unassembled WGS sequence"/>
</dbReference>
<dbReference type="STRING" id="1079859.SAMN04515674_12060"/>
<dbReference type="AlphaFoldDB" id="A0A1I5YQ21"/>